<dbReference type="AlphaFoldDB" id="A0A246FER0"/>
<evidence type="ECO:0000313" key="3">
    <source>
        <dbReference type="EMBL" id="OWP52791.1"/>
    </source>
</evidence>
<evidence type="ECO:0000259" key="2">
    <source>
        <dbReference type="Pfam" id="PF14341"/>
    </source>
</evidence>
<organism evidence="3 4">
    <name type="scientific">Pseudomonas nitroreducens</name>
    <dbReference type="NCBI Taxonomy" id="46680"/>
    <lineage>
        <taxon>Bacteria</taxon>
        <taxon>Pseudomonadati</taxon>
        <taxon>Pseudomonadota</taxon>
        <taxon>Gammaproteobacteria</taxon>
        <taxon>Pseudomonadales</taxon>
        <taxon>Pseudomonadaceae</taxon>
        <taxon>Pseudomonas</taxon>
    </lineage>
</organism>
<feature type="domain" description="Type 4 fimbrial biogenesis protein PilX N-terminal" evidence="2">
    <location>
        <begin position="14"/>
        <end position="63"/>
    </location>
</feature>
<comment type="caution">
    <text evidence="3">The sequence shown here is derived from an EMBL/GenBank/DDBJ whole genome shotgun (WGS) entry which is preliminary data.</text>
</comment>
<accession>A0A246FER0</accession>
<dbReference type="eggNOG" id="COG4726">
    <property type="taxonomic scope" value="Bacteria"/>
</dbReference>
<proteinExistence type="predicted"/>
<protein>
    <recommendedName>
        <fullName evidence="2">Type 4 fimbrial biogenesis protein PilX N-terminal domain-containing protein</fullName>
    </recommendedName>
</protein>
<dbReference type="Proteomes" id="UP000198145">
    <property type="component" value="Unassembled WGS sequence"/>
</dbReference>
<keyword evidence="1" id="KW-1133">Transmembrane helix</keyword>
<reference evidence="3 4" key="1">
    <citation type="submission" date="2017-06" db="EMBL/GenBank/DDBJ databases">
        <title>Draft genome of Pseudomonas nitroreducens DF05.</title>
        <authorList>
            <person name="Iyer R."/>
        </authorList>
    </citation>
    <scope>NUCLEOTIDE SEQUENCE [LARGE SCALE GENOMIC DNA]</scope>
    <source>
        <strain evidence="3 4">DF05</strain>
    </source>
</reference>
<dbReference type="EMBL" id="NJBA01000001">
    <property type="protein sequence ID" value="OWP52791.1"/>
    <property type="molecule type" value="Genomic_DNA"/>
</dbReference>
<evidence type="ECO:0000256" key="1">
    <source>
        <dbReference type="SAM" id="Phobius"/>
    </source>
</evidence>
<feature type="transmembrane region" description="Helical" evidence="1">
    <location>
        <begin position="15"/>
        <end position="35"/>
    </location>
</feature>
<dbReference type="InterPro" id="IPR025746">
    <property type="entry name" value="PilX_N_dom"/>
</dbReference>
<keyword evidence="1" id="KW-0812">Transmembrane</keyword>
<name>A0A246FER0_PSENT</name>
<evidence type="ECO:0000313" key="4">
    <source>
        <dbReference type="Proteomes" id="UP000198145"/>
    </source>
</evidence>
<sequence length="157" mass="16938">MSWSPSIPRRSECGAVLLVSLVMLLLLTLIGLAGMRMVQLEERMAGNLRDRQVAFQAAEAALRAGEQAALEIHRQNHPEAAAYSRDGQVSGFSDSAAKPVYQLRFLRWLASEGLEVGKGGAANGVAIEVRATGFGARRQPSGEAVSSVRLNSIFFIR</sequence>
<gene>
    <name evidence="3" type="ORF">CEG18_02815</name>
</gene>
<dbReference type="Pfam" id="PF14341">
    <property type="entry name" value="PilX_N"/>
    <property type="match status" value="1"/>
</dbReference>
<keyword evidence="1" id="KW-0472">Membrane</keyword>